<name>A0A4U5PKD1_POPAL</name>
<dbReference type="STRING" id="43335.A0A4U5PKD1"/>
<evidence type="ECO:0000313" key="1">
    <source>
        <dbReference type="EMBL" id="TKR97128.1"/>
    </source>
</evidence>
<proteinExistence type="predicted"/>
<sequence>MTPTDSYNLGIQHISYNHSPLVSPRPRPGLVDALNIQIPQFHPLQSNLSPRQPAITASHSHALSEMLPQDPLRWLQGFDISNRSSVLVRSECPLISASEDISL</sequence>
<dbReference type="EMBL" id="RCHU01000728">
    <property type="protein sequence ID" value="TKR97128.1"/>
    <property type="molecule type" value="Genomic_DNA"/>
</dbReference>
<gene>
    <name evidence="1" type="ORF">D5086_0000216080</name>
</gene>
<comment type="caution">
    <text evidence="1">The sequence shown here is derived from an EMBL/GenBank/DDBJ whole genome shotgun (WGS) entry which is preliminary data.</text>
</comment>
<organism evidence="1">
    <name type="scientific">Populus alba</name>
    <name type="common">White poplar</name>
    <dbReference type="NCBI Taxonomy" id="43335"/>
    <lineage>
        <taxon>Eukaryota</taxon>
        <taxon>Viridiplantae</taxon>
        <taxon>Streptophyta</taxon>
        <taxon>Embryophyta</taxon>
        <taxon>Tracheophyta</taxon>
        <taxon>Spermatophyta</taxon>
        <taxon>Magnoliopsida</taxon>
        <taxon>eudicotyledons</taxon>
        <taxon>Gunneridae</taxon>
        <taxon>Pentapetalae</taxon>
        <taxon>rosids</taxon>
        <taxon>fabids</taxon>
        <taxon>Malpighiales</taxon>
        <taxon>Salicaceae</taxon>
        <taxon>Saliceae</taxon>
        <taxon>Populus</taxon>
    </lineage>
</organism>
<reference evidence="1" key="1">
    <citation type="submission" date="2018-10" db="EMBL/GenBank/DDBJ databases">
        <title>Population genomic analysis revealed the cold adaptation of white poplar.</title>
        <authorList>
            <person name="Liu Y.-J."/>
        </authorList>
    </citation>
    <scope>NUCLEOTIDE SEQUENCE [LARGE SCALE GENOMIC DNA]</scope>
    <source>
        <strain evidence="1">PAL-ZL1</strain>
    </source>
</reference>
<dbReference type="AlphaFoldDB" id="A0A4U5PKD1"/>
<accession>A0A4U5PKD1</accession>
<protein>
    <submittedName>
        <fullName evidence="1">BZIP transcription factor family protein</fullName>
    </submittedName>
</protein>